<evidence type="ECO:0000313" key="1">
    <source>
        <dbReference type="EMBL" id="NMY13544.1"/>
    </source>
</evidence>
<protein>
    <submittedName>
        <fullName evidence="1">Uncharacterized protein</fullName>
    </submittedName>
</protein>
<dbReference type="Proteomes" id="UP000537729">
    <property type="component" value="Unassembled WGS sequence"/>
</dbReference>
<accession>A0A7Y1AD32</accession>
<dbReference type="AlphaFoldDB" id="A0A7Y1AD32"/>
<proteinExistence type="predicted"/>
<dbReference type="EMBL" id="JAAQWG010000104">
    <property type="protein sequence ID" value="NMY13544.1"/>
    <property type="molecule type" value="Genomic_DNA"/>
</dbReference>
<dbReference type="RefSeq" id="WP_169886640.1">
    <property type="nucleotide sequence ID" value="NZ_JAAQWG010000104.1"/>
</dbReference>
<evidence type="ECO:0000313" key="2">
    <source>
        <dbReference type="Proteomes" id="UP000537729"/>
    </source>
</evidence>
<gene>
    <name evidence="1" type="ORF">HBO38_35050</name>
</gene>
<reference evidence="1 2" key="1">
    <citation type="journal article" date="2020" name="Front. Microbiol.">
        <title>Genetic Organization of the aprX-lipA2 Operon Affects the Proteolytic Potential of Pseudomonas Species in Milk.</title>
        <authorList>
            <person name="Maier C."/>
            <person name="Huptas C."/>
            <person name="von Neubeck M."/>
            <person name="Scherer S."/>
            <person name="Wenning M."/>
            <person name="Lucking G."/>
        </authorList>
    </citation>
    <scope>NUCLEOTIDE SEQUENCE [LARGE SCALE GENOMIC DNA]</scope>
    <source>
        <strain evidence="1 2">DSM 16272</strain>
    </source>
</reference>
<sequence>MNYNEFTSYLADRIMAVRIRERVPGCSRRRVRYYDAAYASVLECRAFFDRISLDEGPHNDYDPTSRASVEAYRVAMYAQIAEELGTRVADACVRGNESFLNTVFSYPVCGQDVSDQRFARVAAEHLANIYFERTCAGCGAKYRVSVQAQTYRMISNYHPETCAAVRVAPVQAAKPEVKVTPDVVVQAKPEVRVKAQGGEVEPMMIRLMRWEARQKNIKGPVIPQELLDPTQKPAFNSPEYRANAQAALRLYAEFLKFYEEDPSPKSKSENNQRELERMYKVVICTVFNFDPNANKKQ</sequence>
<organism evidence="1 2">
    <name type="scientific">Pseudomonas veronii</name>
    <dbReference type="NCBI Taxonomy" id="76761"/>
    <lineage>
        <taxon>Bacteria</taxon>
        <taxon>Pseudomonadati</taxon>
        <taxon>Pseudomonadota</taxon>
        <taxon>Gammaproteobacteria</taxon>
        <taxon>Pseudomonadales</taxon>
        <taxon>Pseudomonadaceae</taxon>
        <taxon>Pseudomonas</taxon>
    </lineage>
</organism>
<comment type="caution">
    <text evidence="1">The sequence shown here is derived from an EMBL/GenBank/DDBJ whole genome shotgun (WGS) entry which is preliminary data.</text>
</comment>
<name>A0A7Y1AD32_PSEVE</name>